<dbReference type="InterPro" id="IPR002035">
    <property type="entry name" value="VWF_A"/>
</dbReference>
<sequence>MVKKKKGLLAVFLACTMTVGMVLPANAANPQDESQEPTVQAANDGLELSKSIALKDNGNYELTLEAYATGQTTTTTVTEKQALDIVLVLDQSGSMADPFSGSGNRQAALKTAVENFIDAVHDDSVELDGQEGDVEHRLGIVTYGSGSSTLAELGSIEDNYQQYVDSISGLPNRPSGATNTDSGMERANNMLPNKTEGRKSVVVLFTDGVPTESNTFSDGVADGAISAAYQMKNTKGATVYTIGIFNGAETGYLGELEDNWDGWNGIAGISDEDKANRFMHLVSNNSLQATDLGVGWIGIPIFGYTGITNNFDCDPSRGYYKTASNADELNAVFEEVQHDSSTSGTSVTLNSDALLRDVVDTANFKLPAGMTDKDVSVSVVTGTKETNDSQVAWGSTGSTEGISASVNAGESTVDVTGFDYADNYIAPEHPGAKLVVKFEVQALHAGTDMTSNTDESAIYTDNTAQTLVRGFESPEVTIAANTHVLDFGKKVEISKTGARYVKSEPNAHNNAAVYDSADGYFAVEGSGISYQPQTTNWASVDTGYVFGNNSGNYWEAESFLPATSVYYEDDFGYTTSGDGTQTKQDGYTTIEYTGNWTTVSAGKDAGETQGSENTVYGTDAAYDGNLNYSDGSAHYAESGATAKFTFTGTGLDIYTRTTASSGQVIVQIKGQENGKIYTALVDNEFTSTGENGLYQIPTVSFQDVVRDTYDVTITVLPDKEGNSTFYLDAIRVYNPMSEEDAVASEAYEQAGEANAVIKEVRDELLDAETFGTVSVGNIPETAGSVYIDKSNGSTTEIGVYEDLGPKNEVYLASGTGVAFNIGQAQYDKVLLGLKAPAGAASQVAVTDKDGKKDIAVNSATDMYYEITPDENGNVMIYNSGDAMIAVTKVRVTGVDDPQNFALMTTSALMSYVESFDSLAYTEETIEPGTAEGDVDIDNPSVPEAPSEPDSGDSGNSGHGTVIDTIVETVNSLWDSIWNGFSSWLSRW</sequence>
<feature type="domain" description="VWFA" evidence="3">
    <location>
        <begin position="84"/>
        <end position="282"/>
    </location>
</feature>
<evidence type="ECO:0000256" key="1">
    <source>
        <dbReference type="SAM" id="MobiDB-lite"/>
    </source>
</evidence>
<protein>
    <submittedName>
        <fullName evidence="4">VWA domain-containing protein</fullName>
    </submittedName>
</protein>
<dbReference type="AlphaFoldDB" id="A0A9D2U0W5"/>
<proteinExistence type="predicted"/>
<feature type="region of interest" description="Disordered" evidence="1">
    <location>
        <begin position="928"/>
        <end position="960"/>
    </location>
</feature>
<gene>
    <name evidence="4" type="ORF">H9911_02970</name>
</gene>
<reference evidence="4" key="1">
    <citation type="journal article" date="2021" name="PeerJ">
        <title>Extensive microbial diversity within the chicken gut microbiome revealed by metagenomics and culture.</title>
        <authorList>
            <person name="Gilroy R."/>
            <person name="Ravi A."/>
            <person name="Getino M."/>
            <person name="Pursley I."/>
            <person name="Horton D.L."/>
            <person name="Alikhan N.F."/>
            <person name="Baker D."/>
            <person name="Gharbi K."/>
            <person name="Hall N."/>
            <person name="Watson M."/>
            <person name="Adriaenssens E.M."/>
            <person name="Foster-Nyarko E."/>
            <person name="Jarju S."/>
            <person name="Secka A."/>
            <person name="Antonio M."/>
            <person name="Oren A."/>
            <person name="Chaudhuri R.R."/>
            <person name="La Ragione R."/>
            <person name="Hildebrand F."/>
            <person name="Pallen M.J."/>
        </authorList>
    </citation>
    <scope>NUCLEOTIDE SEQUENCE</scope>
    <source>
        <strain evidence="4">ChiGjej3B3-11674</strain>
    </source>
</reference>
<name>A0A9D2U0W5_9FIRM</name>
<dbReference type="SMART" id="SM00327">
    <property type="entry name" value="VWA"/>
    <property type="match status" value="1"/>
</dbReference>
<comment type="caution">
    <text evidence="4">The sequence shown here is derived from an EMBL/GenBank/DDBJ whole genome shotgun (WGS) entry which is preliminary data.</text>
</comment>
<evidence type="ECO:0000256" key="2">
    <source>
        <dbReference type="SAM" id="SignalP"/>
    </source>
</evidence>
<organism evidence="4 5">
    <name type="scientific">Candidatus Mediterraneibacter tabaqchaliae</name>
    <dbReference type="NCBI Taxonomy" id="2838689"/>
    <lineage>
        <taxon>Bacteria</taxon>
        <taxon>Bacillati</taxon>
        <taxon>Bacillota</taxon>
        <taxon>Clostridia</taxon>
        <taxon>Lachnospirales</taxon>
        <taxon>Lachnospiraceae</taxon>
        <taxon>Mediterraneibacter</taxon>
    </lineage>
</organism>
<feature type="chain" id="PRO_5038854692" evidence="2">
    <location>
        <begin position="28"/>
        <end position="987"/>
    </location>
</feature>
<dbReference type="Gene3D" id="3.40.50.410">
    <property type="entry name" value="von Willebrand factor, type A domain"/>
    <property type="match status" value="1"/>
</dbReference>
<dbReference type="InterPro" id="IPR051266">
    <property type="entry name" value="CLCR"/>
</dbReference>
<evidence type="ECO:0000259" key="3">
    <source>
        <dbReference type="PROSITE" id="PS50234"/>
    </source>
</evidence>
<keyword evidence="2" id="KW-0732">Signal</keyword>
<feature type="signal peptide" evidence="2">
    <location>
        <begin position="1"/>
        <end position="27"/>
    </location>
</feature>
<evidence type="ECO:0000313" key="4">
    <source>
        <dbReference type="EMBL" id="HJD33490.1"/>
    </source>
</evidence>
<dbReference type="PROSITE" id="PS50234">
    <property type="entry name" value="VWFA"/>
    <property type="match status" value="1"/>
</dbReference>
<dbReference type="PANTHER" id="PTHR10579">
    <property type="entry name" value="CALCIUM-ACTIVATED CHLORIDE CHANNEL REGULATOR"/>
    <property type="match status" value="1"/>
</dbReference>
<dbReference type="CDD" id="cd00198">
    <property type="entry name" value="vWFA"/>
    <property type="match status" value="1"/>
</dbReference>
<dbReference type="Gene3D" id="2.60.120.260">
    <property type="entry name" value="Galactose-binding domain-like"/>
    <property type="match status" value="1"/>
</dbReference>
<dbReference type="InterPro" id="IPR036465">
    <property type="entry name" value="vWFA_dom_sf"/>
</dbReference>
<dbReference type="Pfam" id="PF00092">
    <property type="entry name" value="VWA"/>
    <property type="match status" value="1"/>
</dbReference>
<dbReference type="Proteomes" id="UP000823897">
    <property type="component" value="Unassembled WGS sequence"/>
</dbReference>
<evidence type="ECO:0000313" key="5">
    <source>
        <dbReference type="Proteomes" id="UP000823897"/>
    </source>
</evidence>
<dbReference type="SUPFAM" id="SSF53300">
    <property type="entry name" value="vWA-like"/>
    <property type="match status" value="1"/>
</dbReference>
<dbReference type="EMBL" id="DWUV01000057">
    <property type="protein sequence ID" value="HJD33490.1"/>
    <property type="molecule type" value="Genomic_DNA"/>
</dbReference>
<dbReference type="PANTHER" id="PTHR10579:SF43">
    <property type="entry name" value="ZINC FINGER (C3HC4-TYPE RING FINGER) FAMILY PROTEIN"/>
    <property type="match status" value="1"/>
</dbReference>
<accession>A0A9D2U0W5</accession>
<reference evidence="4" key="2">
    <citation type="submission" date="2021-04" db="EMBL/GenBank/DDBJ databases">
        <authorList>
            <person name="Gilroy R."/>
        </authorList>
    </citation>
    <scope>NUCLEOTIDE SEQUENCE</scope>
    <source>
        <strain evidence="4">ChiGjej3B3-11674</strain>
    </source>
</reference>